<feature type="transmembrane region" description="Helical" evidence="5">
    <location>
        <begin position="40"/>
        <end position="63"/>
    </location>
</feature>
<keyword evidence="2 5" id="KW-0812">Transmembrane</keyword>
<gene>
    <name evidence="6" type="ORF">DCC81_21240</name>
</gene>
<evidence type="ECO:0000256" key="5">
    <source>
        <dbReference type="SAM" id="Phobius"/>
    </source>
</evidence>
<dbReference type="Proteomes" id="UP000244450">
    <property type="component" value="Unassembled WGS sequence"/>
</dbReference>
<dbReference type="GO" id="GO:0016020">
    <property type="term" value="C:membrane"/>
    <property type="evidence" value="ECO:0007669"/>
    <property type="project" value="UniProtKB-SubCell"/>
</dbReference>
<feature type="transmembrane region" description="Helical" evidence="5">
    <location>
        <begin position="7"/>
        <end position="28"/>
    </location>
</feature>
<feature type="transmembrane region" description="Helical" evidence="5">
    <location>
        <begin position="95"/>
        <end position="115"/>
    </location>
</feature>
<dbReference type="OrthoDB" id="7960583at2"/>
<keyword evidence="4 5" id="KW-0472">Membrane</keyword>
<evidence type="ECO:0000256" key="2">
    <source>
        <dbReference type="ARBA" id="ARBA00022692"/>
    </source>
</evidence>
<evidence type="ECO:0000256" key="4">
    <source>
        <dbReference type="ARBA" id="ARBA00023136"/>
    </source>
</evidence>
<dbReference type="InterPro" id="IPR016944">
    <property type="entry name" value="UCP030066"/>
</dbReference>
<reference evidence="6 7" key="1">
    <citation type="submission" date="2018-04" db="EMBL/GenBank/DDBJ databases">
        <title>Chitinophaga fuyangensis sp. nov., isolated from soil in a chemical factory.</title>
        <authorList>
            <person name="Chen K."/>
        </authorList>
    </citation>
    <scope>NUCLEOTIDE SEQUENCE [LARGE SCALE GENOMIC DNA]</scope>
    <source>
        <strain evidence="6 7">LY-1</strain>
    </source>
</reference>
<evidence type="ECO:0000313" key="7">
    <source>
        <dbReference type="Proteomes" id="UP000244450"/>
    </source>
</evidence>
<dbReference type="AlphaFoldDB" id="A0A2T7BCY5"/>
<dbReference type="PIRSF" id="PIRSF030066">
    <property type="entry name" value="UCP030066"/>
    <property type="match status" value="1"/>
</dbReference>
<dbReference type="Pfam" id="PF13564">
    <property type="entry name" value="DoxX_2"/>
    <property type="match status" value="1"/>
</dbReference>
<name>A0A2T7BCY5_9BACT</name>
<accession>A0A2T7BCY5</accession>
<protein>
    <submittedName>
        <fullName evidence="6">DoxX-like family protein</fullName>
    </submittedName>
</protein>
<comment type="caution">
    <text evidence="6">The sequence shown here is derived from an EMBL/GenBank/DDBJ whole genome shotgun (WGS) entry which is preliminary data.</text>
</comment>
<keyword evidence="3 5" id="KW-1133">Transmembrane helix</keyword>
<dbReference type="EMBL" id="QCYK01000003">
    <property type="protein sequence ID" value="PUZ22942.1"/>
    <property type="molecule type" value="Genomic_DNA"/>
</dbReference>
<evidence type="ECO:0000313" key="6">
    <source>
        <dbReference type="EMBL" id="PUZ22942.1"/>
    </source>
</evidence>
<keyword evidence="7" id="KW-1185">Reference proteome</keyword>
<proteinExistence type="predicted"/>
<feature type="transmembrane region" description="Helical" evidence="5">
    <location>
        <begin position="72"/>
        <end position="89"/>
    </location>
</feature>
<dbReference type="RefSeq" id="WP_108688686.1">
    <property type="nucleotide sequence ID" value="NZ_QCYK01000003.1"/>
</dbReference>
<evidence type="ECO:0000256" key="1">
    <source>
        <dbReference type="ARBA" id="ARBA00004141"/>
    </source>
</evidence>
<dbReference type="InterPro" id="IPR032808">
    <property type="entry name" value="DoxX"/>
</dbReference>
<comment type="subcellular location">
    <subcellularLocation>
        <location evidence="1">Membrane</location>
        <topology evidence="1">Multi-pass membrane protein</topology>
    </subcellularLocation>
</comment>
<evidence type="ECO:0000256" key="3">
    <source>
        <dbReference type="ARBA" id="ARBA00022989"/>
    </source>
</evidence>
<organism evidence="6 7">
    <name type="scientific">Chitinophaga parva</name>
    <dbReference type="NCBI Taxonomy" id="2169414"/>
    <lineage>
        <taxon>Bacteria</taxon>
        <taxon>Pseudomonadati</taxon>
        <taxon>Bacteroidota</taxon>
        <taxon>Chitinophagia</taxon>
        <taxon>Chitinophagales</taxon>
        <taxon>Chitinophagaceae</taxon>
        <taxon>Chitinophaga</taxon>
    </lineage>
</organism>
<sequence length="133" mass="14810">MKKIKIAYWVFTAFIILMFGVFSIPGLMGDAKSVELFKGLGYPLYIMPFLSVAKILGVIAIVIPGYPRLKEWAYAGITFDLSGATYSIIRSGTPFMQWAPMIIFFVFIAGSYICYHKIQQYKAAGVQQGPAFA</sequence>